<dbReference type="PANTHER" id="PTHR33240">
    <property type="entry name" value="OS08G0508500 PROTEIN"/>
    <property type="match status" value="1"/>
</dbReference>
<dbReference type="EMBL" id="SMOL01000753">
    <property type="protein sequence ID" value="KAB2599189.1"/>
    <property type="molecule type" value="Genomic_DNA"/>
</dbReference>
<name>A0A5N5F801_9ROSA</name>
<dbReference type="Gene3D" id="2.40.70.10">
    <property type="entry name" value="Acid Proteases"/>
    <property type="match status" value="1"/>
</dbReference>
<gene>
    <name evidence="1" type="ORF">D8674_009460</name>
</gene>
<organism evidence="1 2">
    <name type="scientific">Pyrus ussuriensis x Pyrus communis</name>
    <dbReference type="NCBI Taxonomy" id="2448454"/>
    <lineage>
        <taxon>Eukaryota</taxon>
        <taxon>Viridiplantae</taxon>
        <taxon>Streptophyta</taxon>
        <taxon>Embryophyta</taxon>
        <taxon>Tracheophyta</taxon>
        <taxon>Spermatophyta</taxon>
        <taxon>Magnoliopsida</taxon>
        <taxon>eudicotyledons</taxon>
        <taxon>Gunneridae</taxon>
        <taxon>Pentapetalae</taxon>
        <taxon>rosids</taxon>
        <taxon>fabids</taxon>
        <taxon>Rosales</taxon>
        <taxon>Rosaceae</taxon>
        <taxon>Amygdaloideae</taxon>
        <taxon>Maleae</taxon>
        <taxon>Pyrus</taxon>
    </lineage>
</organism>
<evidence type="ECO:0000313" key="2">
    <source>
        <dbReference type="Proteomes" id="UP000327157"/>
    </source>
</evidence>
<reference evidence="2" key="2">
    <citation type="submission" date="2019-10" db="EMBL/GenBank/DDBJ databases">
        <title>A de novo genome assembly of a pear dwarfing rootstock.</title>
        <authorList>
            <person name="Wang F."/>
            <person name="Wang J."/>
            <person name="Li S."/>
            <person name="Zhang Y."/>
            <person name="Fang M."/>
            <person name="Ma L."/>
            <person name="Zhao Y."/>
            <person name="Jiang S."/>
        </authorList>
    </citation>
    <scope>NUCLEOTIDE SEQUENCE [LARGE SCALE GENOMIC DNA]</scope>
</reference>
<dbReference type="InterPro" id="IPR021109">
    <property type="entry name" value="Peptidase_aspartic_dom_sf"/>
</dbReference>
<dbReference type="AlphaFoldDB" id="A0A5N5F801"/>
<protein>
    <submittedName>
        <fullName evidence="1">Uncharacterized protein</fullName>
    </submittedName>
</protein>
<proteinExistence type="predicted"/>
<comment type="caution">
    <text evidence="1">The sequence shown here is derived from an EMBL/GenBank/DDBJ whole genome shotgun (WGS) entry which is preliminary data.</text>
</comment>
<reference evidence="1 2" key="3">
    <citation type="submission" date="2019-11" db="EMBL/GenBank/DDBJ databases">
        <title>A de novo genome assembly of a pear dwarfing rootstock.</title>
        <authorList>
            <person name="Wang F."/>
            <person name="Wang J."/>
            <person name="Li S."/>
            <person name="Zhang Y."/>
            <person name="Fang M."/>
            <person name="Ma L."/>
            <person name="Zhao Y."/>
            <person name="Jiang S."/>
        </authorList>
    </citation>
    <scope>NUCLEOTIDE SEQUENCE [LARGE SCALE GENOMIC DNA]</scope>
    <source>
        <strain evidence="1">S2</strain>
        <tissue evidence="1">Leaf</tissue>
    </source>
</reference>
<accession>A0A5N5F801</accession>
<dbReference type="CDD" id="cd00303">
    <property type="entry name" value="retropepsin_like"/>
    <property type="match status" value="1"/>
</dbReference>
<evidence type="ECO:0000313" key="1">
    <source>
        <dbReference type="EMBL" id="KAB2599189.1"/>
    </source>
</evidence>
<dbReference type="PANTHER" id="PTHR33240:SF15">
    <property type="entry name" value="GAG-PRO-LIKE PROTEIN"/>
    <property type="match status" value="1"/>
</dbReference>
<keyword evidence="2" id="KW-1185">Reference proteome</keyword>
<reference evidence="1 2" key="1">
    <citation type="submission" date="2019-09" db="EMBL/GenBank/DDBJ databases">
        <authorList>
            <person name="Ou C."/>
        </authorList>
    </citation>
    <scope>NUCLEOTIDE SEQUENCE [LARGE SCALE GENOMIC DNA]</scope>
    <source>
        <strain evidence="1">S2</strain>
        <tissue evidence="1">Leaf</tissue>
    </source>
</reference>
<sequence>MLVANTRVDKILIDTGASVNIIFLSVLKRMGLSERDIVQCRRANNIVAAFGANATPLGIITLPVTAGIAPKSSTVMADFSVLDDSFCLGYNIIFGIPGLNALRAVPSTYHLLLRFPTEAGIGQVRGDQLQAREYYKPRRQLEQVRRQETQNDARASVTLLGLIILLSNLLRF</sequence>
<dbReference type="OrthoDB" id="1726519at2759"/>
<dbReference type="Proteomes" id="UP000327157">
    <property type="component" value="Chromosome 13"/>
</dbReference>